<proteinExistence type="inferred from homology"/>
<evidence type="ECO:0000256" key="1">
    <source>
        <dbReference type="ARBA" id="ARBA00004571"/>
    </source>
</evidence>
<dbReference type="Gene3D" id="2.60.40.1120">
    <property type="entry name" value="Carboxypeptidase-like, regulatory domain"/>
    <property type="match status" value="1"/>
</dbReference>
<keyword evidence="7 8" id="KW-0998">Cell outer membrane</keyword>
<keyword evidence="3 8" id="KW-1134">Transmembrane beta strand</keyword>
<dbReference type="InterPro" id="IPR000531">
    <property type="entry name" value="Beta-barrel_TonB"/>
</dbReference>
<dbReference type="Pfam" id="PF13715">
    <property type="entry name" value="CarbopepD_reg_2"/>
    <property type="match status" value="1"/>
</dbReference>
<sequence>MPGFISGARTRVRGYFIATVLLGALPAVKGNTTPAVLFQQTKITVTGKVTDDKGGALPGVTVQVKGTQTAVVTDEAGAFSINLDNGNATLVFSAIGYANHEERVGGKTDLGTIALQPSKATALDEVVVIGYGTARKQDLTTAVVSVNSKDFIPGAVNNPMQLVDGKVAGVTVSQTAVGDPNAGVNLQVRGAGSFKSGNGPLVVIDGMPGGDLRNLSQQDIASITVLKDAGSAAIYGARGAGGVILVQTKRGRAGRVSLNYDGYIDHDVVAKKPEILSAQEFLEHKRDKDFGSVTNWYDALVRKNNMGQNHYLSASGGNENTQFRISGNYRTKEGIDIATDRKEYGLRANFLQKALDGILEIGGNFSYRTANEAYTNYGAFKQAVRLNPTIPVMDPNNPIMYNTLQGYDTYNPVQDLLTRISGAEQEYAVIDLNVKLHLTKDLNTVLNFTRQGHTMLKQEYWNAKSSESVVNGYIGRARIQNEKWVDYNLEWLANYSKKINDHDIQAVAGYNYQEFNNYGSWLQNRRFPSDYFEYNNIGQGNWGNGQPINMGDVMSSWKSKEQDISFLARAMYNYRQTYFLTLSGRYEGNTKFGPGNKWGFFPGVSVGWKLVNENFLKDNATINDLKLRFSYGGTGRNGFDRYIALAKYSPYGQYLNDAGQWVRVFGPGNNENPDLRWEKQIAYNLGVDFALWSSKLSGSLDFYYRKGRDLINDYLVPVPPYLHDRMFVNVGTQSNKGVELVLNWDVVRSGDFSYNTNFTASYNRTKMDQFSSDKFKADERTLYDLPSPGNPGPAFMLREGFDVGNFWGYRYAGVDDKGNILIWKDAKVGGEKIDATNQGQESDKAIIGNGMPKYEAAWGHTLGYKDLDLTLFFRGKFDYDILNLYQMYYGLQAEPGVNLLKDAYTRNGQIKSGKVITDYFLENGNYVRLDNLTLGWTKKMKENKARLGNFRVYATVRNVFTITKYSGIDPAAVNVTGLEPGIGSLDLYPTTRSYTLGLQLNF</sequence>
<dbReference type="SUPFAM" id="SSF56935">
    <property type="entry name" value="Porins"/>
    <property type="match status" value="1"/>
</dbReference>
<name>A0A1G6ICA3_NIADE</name>
<evidence type="ECO:0000256" key="4">
    <source>
        <dbReference type="ARBA" id="ARBA00022692"/>
    </source>
</evidence>
<evidence type="ECO:0000313" key="13">
    <source>
        <dbReference type="Proteomes" id="UP000198757"/>
    </source>
</evidence>
<evidence type="ECO:0000259" key="11">
    <source>
        <dbReference type="Pfam" id="PF07715"/>
    </source>
</evidence>
<evidence type="ECO:0000256" key="6">
    <source>
        <dbReference type="ARBA" id="ARBA00023136"/>
    </source>
</evidence>
<evidence type="ECO:0000256" key="9">
    <source>
        <dbReference type="RuleBase" id="RU003357"/>
    </source>
</evidence>
<feature type="domain" description="TonB-dependent receptor plug" evidence="11">
    <location>
        <begin position="136"/>
        <end position="243"/>
    </location>
</feature>
<dbReference type="Gene3D" id="2.170.130.10">
    <property type="entry name" value="TonB-dependent receptor, plug domain"/>
    <property type="match status" value="1"/>
</dbReference>
<dbReference type="Proteomes" id="UP000198757">
    <property type="component" value="Unassembled WGS sequence"/>
</dbReference>
<keyword evidence="2 8" id="KW-0813">Transport</keyword>
<dbReference type="InterPro" id="IPR037066">
    <property type="entry name" value="Plug_dom_sf"/>
</dbReference>
<gene>
    <name evidence="12" type="ORF">SAMN04487894_101169</name>
</gene>
<reference evidence="13" key="1">
    <citation type="submission" date="2016-10" db="EMBL/GenBank/DDBJ databases">
        <authorList>
            <person name="Varghese N."/>
            <person name="Submissions S."/>
        </authorList>
    </citation>
    <scope>NUCLEOTIDE SEQUENCE [LARGE SCALE GENOMIC DNA]</scope>
    <source>
        <strain evidence="13">DSM 25811 / CCM 8410 / LMG 26954 / E90</strain>
    </source>
</reference>
<keyword evidence="4 8" id="KW-0812">Transmembrane</keyword>
<dbReference type="InterPro" id="IPR036942">
    <property type="entry name" value="Beta-barrel_TonB_sf"/>
</dbReference>
<protein>
    <submittedName>
        <fullName evidence="12">TonB-linked outer membrane protein, SusC/RagA family</fullName>
    </submittedName>
</protein>
<dbReference type="InterPro" id="IPR008969">
    <property type="entry name" value="CarboxyPept-like_regulatory"/>
</dbReference>
<dbReference type="STRING" id="1285928.SAMN04487894_101169"/>
<evidence type="ECO:0000256" key="7">
    <source>
        <dbReference type="ARBA" id="ARBA00023237"/>
    </source>
</evidence>
<dbReference type="Pfam" id="PF07715">
    <property type="entry name" value="Plug"/>
    <property type="match status" value="1"/>
</dbReference>
<dbReference type="NCBIfam" id="TIGR04057">
    <property type="entry name" value="SusC_RagA_signa"/>
    <property type="match status" value="1"/>
</dbReference>
<dbReference type="InterPro" id="IPR023997">
    <property type="entry name" value="TonB-dep_OMP_SusC/RagA_CS"/>
</dbReference>
<dbReference type="SUPFAM" id="SSF49464">
    <property type="entry name" value="Carboxypeptidase regulatory domain-like"/>
    <property type="match status" value="1"/>
</dbReference>
<keyword evidence="5 9" id="KW-0798">TonB box</keyword>
<evidence type="ECO:0000259" key="10">
    <source>
        <dbReference type="Pfam" id="PF00593"/>
    </source>
</evidence>
<keyword evidence="6 8" id="KW-0472">Membrane</keyword>
<evidence type="ECO:0000256" key="8">
    <source>
        <dbReference type="PROSITE-ProRule" id="PRU01360"/>
    </source>
</evidence>
<evidence type="ECO:0000313" key="12">
    <source>
        <dbReference type="EMBL" id="SDC04003.1"/>
    </source>
</evidence>
<comment type="similarity">
    <text evidence="8 9">Belongs to the TonB-dependent receptor family.</text>
</comment>
<dbReference type="EMBL" id="FMZO01000001">
    <property type="protein sequence ID" value="SDC04003.1"/>
    <property type="molecule type" value="Genomic_DNA"/>
</dbReference>
<dbReference type="NCBIfam" id="TIGR04056">
    <property type="entry name" value="OMP_RagA_SusC"/>
    <property type="match status" value="1"/>
</dbReference>
<feature type="domain" description="TonB-dependent receptor-like beta-barrel" evidence="10">
    <location>
        <begin position="424"/>
        <end position="959"/>
    </location>
</feature>
<dbReference type="GO" id="GO:0009279">
    <property type="term" value="C:cell outer membrane"/>
    <property type="evidence" value="ECO:0007669"/>
    <property type="project" value="UniProtKB-SubCell"/>
</dbReference>
<organism evidence="12 13">
    <name type="scientific">Niabella drilacis (strain DSM 25811 / CCM 8410 / CCUG 62505 / LMG 26954 / E90)</name>
    <dbReference type="NCBI Taxonomy" id="1285928"/>
    <lineage>
        <taxon>Bacteria</taxon>
        <taxon>Pseudomonadati</taxon>
        <taxon>Bacteroidota</taxon>
        <taxon>Chitinophagia</taxon>
        <taxon>Chitinophagales</taxon>
        <taxon>Chitinophagaceae</taxon>
        <taxon>Niabella</taxon>
    </lineage>
</organism>
<keyword evidence="13" id="KW-1185">Reference proteome</keyword>
<dbReference type="PROSITE" id="PS52016">
    <property type="entry name" value="TONB_DEPENDENT_REC_3"/>
    <property type="match status" value="1"/>
</dbReference>
<evidence type="ECO:0000256" key="2">
    <source>
        <dbReference type="ARBA" id="ARBA00022448"/>
    </source>
</evidence>
<dbReference type="AlphaFoldDB" id="A0A1G6ICA3"/>
<dbReference type="InterPro" id="IPR039426">
    <property type="entry name" value="TonB-dep_rcpt-like"/>
</dbReference>
<evidence type="ECO:0000256" key="5">
    <source>
        <dbReference type="ARBA" id="ARBA00023077"/>
    </source>
</evidence>
<evidence type="ECO:0000256" key="3">
    <source>
        <dbReference type="ARBA" id="ARBA00022452"/>
    </source>
</evidence>
<accession>A0A1G6ICA3</accession>
<dbReference type="Pfam" id="PF00593">
    <property type="entry name" value="TonB_dep_Rec_b-barrel"/>
    <property type="match status" value="1"/>
</dbReference>
<dbReference type="InterPro" id="IPR012910">
    <property type="entry name" value="Plug_dom"/>
</dbReference>
<dbReference type="InterPro" id="IPR023996">
    <property type="entry name" value="TonB-dep_OMP_SusC/RagA"/>
</dbReference>
<comment type="subcellular location">
    <subcellularLocation>
        <location evidence="1 8">Cell outer membrane</location>
        <topology evidence="1 8">Multi-pass membrane protein</topology>
    </subcellularLocation>
</comment>
<dbReference type="Gene3D" id="2.40.170.20">
    <property type="entry name" value="TonB-dependent receptor, beta-barrel domain"/>
    <property type="match status" value="1"/>
</dbReference>